<dbReference type="Gene3D" id="3.30.40.10">
    <property type="entry name" value="Zinc/RING finger domain, C3HC4 (zinc finger)"/>
    <property type="match status" value="1"/>
</dbReference>
<evidence type="ECO:0000313" key="4">
    <source>
        <dbReference type="Proteomes" id="UP000094455"/>
    </source>
</evidence>
<dbReference type="EMBL" id="KV454004">
    <property type="protein sequence ID" value="ODQ45775.1"/>
    <property type="molecule type" value="Genomic_DNA"/>
</dbReference>
<evidence type="ECO:0000256" key="2">
    <source>
        <dbReference type="SAM" id="Phobius"/>
    </source>
</evidence>
<feature type="region of interest" description="Disordered" evidence="1">
    <location>
        <begin position="1"/>
        <end position="23"/>
    </location>
</feature>
<dbReference type="InterPro" id="IPR013083">
    <property type="entry name" value="Znf_RING/FYVE/PHD"/>
</dbReference>
<feature type="transmembrane region" description="Helical" evidence="2">
    <location>
        <begin position="285"/>
        <end position="304"/>
    </location>
</feature>
<feature type="transmembrane region" description="Helical" evidence="2">
    <location>
        <begin position="85"/>
        <end position="104"/>
    </location>
</feature>
<dbReference type="STRING" id="763406.A0A1E3NHZ7"/>
<evidence type="ECO:0008006" key="5">
    <source>
        <dbReference type="Google" id="ProtNLM"/>
    </source>
</evidence>
<keyword evidence="2" id="KW-0472">Membrane</keyword>
<keyword evidence="2" id="KW-0812">Transmembrane</keyword>
<evidence type="ECO:0000256" key="1">
    <source>
        <dbReference type="SAM" id="MobiDB-lite"/>
    </source>
</evidence>
<organism evidence="3 4">
    <name type="scientific">Pichia membranifaciens NRRL Y-2026</name>
    <dbReference type="NCBI Taxonomy" id="763406"/>
    <lineage>
        <taxon>Eukaryota</taxon>
        <taxon>Fungi</taxon>
        <taxon>Dikarya</taxon>
        <taxon>Ascomycota</taxon>
        <taxon>Saccharomycotina</taxon>
        <taxon>Pichiomycetes</taxon>
        <taxon>Pichiales</taxon>
        <taxon>Pichiaceae</taxon>
        <taxon>Pichia</taxon>
    </lineage>
</organism>
<reference evidence="3 4" key="1">
    <citation type="journal article" date="2016" name="Proc. Natl. Acad. Sci. U.S.A.">
        <title>Comparative genomics of biotechnologically important yeasts.</title>
        <authorList>
            <person name="Riley R."/>
            <person name="Haridas S."/>
            <person name="Wolfe K.H."/>
            <person name="Lopes M.R."/>
            <person name="Hittinger C.T."/>
            <person name="Goeker M."/>
            <person name="Salamov A.A."/>
            <person name="Wisecaver J.H."/>
            <person name="Long T.M."/>
            <person name="Calvey C.H."/>
            <person name="Aerts A.L."/>
            <person name="Barry K.W."/>
            <person name="Choi C."/>
            <person name="Clum A."/>
            <person name="Coughlan A.Y."/>
            <person name="Deshpande S."/>
            <person name="Douglass A.P."/>
            <person name="Hanson S.J."/>
            <person name="Klenk H.-P."/>
            <person name="LaButti K.M."/>
            <person name="Lapidus A."/>
            <person name="Lindquist E.A."/>
            <person name="Lipzen A.M."/>
            <person name="Meier-Kolthoff J.P."/>
            <person name="Ohm R.A."/>
            <person name="Otillar R.P."/>
            <person name="Pangilinan J.L."/>
            <person name="Peng Y."/>
            <person name="Rokas A."/>
            <person name="Rosa C.A."/>
            <person name="Scheuner C."/>
            <person name="Sibirny A.A."/>
            <person name="Slot J.C."/>
            <person name="Stielow J.B."/>
            <person name="Sun H."/>
            <person name="Kurtzman C.P."/>
            <person name="Blackwell M."/>
            <person name="Grigoriev I.V."/>
            <person name="Jeffries T.W."/>
        </authorList>
    </citation>
    <scope>NUCLEOTIDE SEQUENCE [LARGE SCALE GENOMIC DNA]</scope>
    <source>
        <strain evidence="3 4">NRRL Y-2026</strain>
    </source>
</reference>
<proteinExistence type="predicted"/>
<dbReference type="GO" id="GO:0016567">
    <property type="term" value="P:protein ubiquitination"/>
    <property type="evidence" value="ECO:0007669"/>
    <property type="project" value="TreeGrafter"/>
</dbReference>
<name>A0A1E3NHZ7_9ASCO</name>
<dbReference type="PANTHER" id="PTHR22696:SF1">
    <property type="entry name" value="E3 UBIQUITIN-PROTEIN LIGASE RNF26"/>
    <property type="match status" value="1"/>
</dbReference>
<keyword evidence="2" id="KW-1133">Transmembrane helix</keyword>
<dbReference type="RefSeq" id="XP_019016888.1">
    <property type="nucleotide sequence ID" value="XM_019161442.1"/>
</dbReference>
<dbReference type="GO" id="GO:0006511">
    <property type="term" value="P:ubiquitin-dependent protein catabolic process"/>
    <property type="evidence" value="ECO:0007669"/>
    <property type="project" value="TreeGrafter"/>
</dbReference>
<keyword evidence="4" id="KW-1185">Reference proteome</keyword>
<sequence length="752" mass="85116">MAELIASTFSSQSSTGTSTRDMNSPTFTSIASLSITTPAATLAPKAGSESPWLILRLIDSFSLAVLQQSKESGINGNMNDGTSTFLSYWMSPFAMMCMITAVVMNRVVIFASSRRHRRLPYISNVLLRSFAIYILCLGSYGLFVSLKCYCHNPLIQYILQANCFTFDREKFMSKTFLSVPFGSNVYEGFLKHTNEMEIGPTTSVLKGFHLSLCISQILDTFIAVASGTKPSLETGITLFEYSLAFQEAQFASKPSVELLTIALIALTNQLNIHFLGLFNLIQYKLIPSSILGLFTLSFYAYNIFTGNILKIPFIIILGYFPHFCVLLVIMLSESIFLLSGIIRFSFKDLTMMSLLENWNSVNISLSDDFYTALINFGEFVINISISQCYIQETSNVKLPIDNYINMQLSELKKEETKEINGYGNEFKNNPELIDLYNSDKRNEMKKTNKRKRSWIFVTRLKMLNKVAFKFLELIKVKIISVIGKKAKDSDGTALDETVTRTKSIIKYRIVPTDKGGFVYASDEFESVDIDNLSVADIESSYPELLMNADLLESDNSPDYDYEELDDENYQESDNESDIDDSSETGHPGENSNLEFRSTTQSENNDTPEVLNELITLPDLKNLLFPSPAGNPITNQILSYHLQHLNEPVSHLTRSYFAKYYVDDIKLLDLLKEKHRHRARDDTSCVGERELDVHCEDLGICVICHENSRQIILWPCKCLAICENCRISLFVREFATCVCCRHPVEGYSKVYIP</sequence>
<feature type="transmembrane region" description="Helical" evidence="2">
    <location>
        <begin position="125"/>
        <end position="146"/>
    </location>
</feature>
<feature type="region of interest" description="Disordered" evidence="1">
    <location>
        <begin position="552"/>
        <end position="605"/>
    </location>
</feature>
<dbReference type="GeneID" id="30178129"/>
<feature type="transmembrane region" description="Helical" evidence="2">
    <location>
        <begin position="316"/>
        <end position="342"/>
    </location>
</feature>
<gene>
    <name evidence="3" type="ORF">PICMEDRAFT_17050</name>
</gene>
<feature type="compositionally biased region" description="Polar residues" evidence="1">
    <location>
        <begin position="589"/>
        <end position="605"/>
    </location>
</feature>
<dbReference type="PANTHER" id="PTHR22696">
    <property type="entry name" value="E3 UBIQUITIN-PROTEIN LIGASE RNF26"/>
    <property type="match status" value="1"/>
</dbReference>
<dbReference type="AlphaFoldDB" id="A0A1E3NHZ7"/>
<protein>
    <recommendedName>
        <fullName evidence="5">RING-type domain-containing protein</fullName>
    </recommendedName>
</protein>
<feature type="compositionally biased region" description="Low complexity" evidence="1">
    <location>
        <begin position="7"/>
        <end position="19"/>
    </location>
</feature>
<dbReference type="Pfam" id="PF13920">
    <property type="entry name" value="zf-C3HC4_3"/>
    <property type="match status" value="1"/>
</dbReference>
<dbReference type="OrthoDB" id="66726at2759"/>
<dbReference type="Proteomes" id="UP000094455">
    <property type="component" value="Unassembled WGS sequence"/>
</dbReference>
<evidence type="ECO:0000313" key="3">
    <source>
        <dbReference type="EMBL" id="ODQ45775.1"/>
    </source>
</evidence>
<accession>A0A1E3NHZ7</accession>
<feature type="compositionally biased region" description="Acidic residues" evidence="1">
    <location>
        <begin position="552"/>
        <end position="582"/>
    </location>
</feature>
<dbReference type="GO" id="GO:0061630">
    <property type="term" value="F:ubiquitin protein ligase activity"/>
    <property type="evidence" value="ECO:0007669"/>
    <property type="project" value="TreeGrafter"/>
</dbReference>